<organism evidence="2">
    <name type="scientific">Bacillusphage phiE</name>
    <dbReference type="NCBI Taxonomy" id="35239"/>
    <lineage>
        <taxon>Viruses</taxon>
        <taxon>Duplodnaviria</taxon>
        <taxon>Heunggongvirae</taxon>
        <taxon>Uroviricota</taxon>
        <taxon>Caudoviricetes</taxon>
    </lineage>
</organism>
<dbReference type="PIR" id="S50092">
    <property type="entry name" value="S50092"/>
</dbReference>
<dbReference type="InterPro" id="IPR010902">
    <property type="entry name" value="NUMOD4"/>
</dbReference>
<dbReference type="Gene3D" id="1.10.10.10">
    <property type="entry name" value="Winged helix-like DNA-binding domain superfamily/Winged helix DNA-binding domain"/>
    <property type="match status" value="1"/>
</dbReference>
<evidence type="ECO:0000259" key="1">
    <source>
        <dbReference type="SMART" id="SM00507"/>
    </source>
</evidence>
<dbReference type="Pfam" id="PF13392">
    <property type="entry name" value="HNH_3"/>
    <property type="match status" value="1"/>
</dbReference>
<sequence>MEWKDIKGYEGHYRISDNGDIFSLKSNKVLKTMSNKNGYTYIHLTKGGKKKSFTIHRLVALHFCEGYGEDLVVDHIDQDRDNNHCSNLRWVSRKENSNNISADTRAKVSEVSKRNARKVSQMTGRKKRPVISISPDGVEKYHGSIMEASRYTGVGNSSIWKALNKGSVLASGYKFKHALNG</sequence>
<reference evidence="2" key="1">
    <citation type="journal article" date="1994" name="Nucleic Acids Res.">
        <title>The DNA polymerase genes of several HMU-bacteriophages have similar group I introns with highly divergent open reading frames.</title>
        <authorList>
            <person name="Goodrich-Blair H."/>
            <person name="Shub D.A."/>
        </authorList>
    </citation>
    <scope>NUCLEOTIDE SEQUENCE</scope>
</reference>
<proteinExistence type="predicted"/>
<accession>Q37970</accession>
<evidence type="ECO:0000313" key="2">
    <source>
        <dbReference type="EMBL" id="AAA56886.1"/>
    </source>
</evidence>
<dbReference type="InterPro" id="IPR003615">
    <property type="entry name" value="HNH_nuc"/>
</dbReference>
<dbReference type="EMBL" id="U04813">
    <property type="protein sequence ID" value="AAA56886.1"/>
    <property type="molecule type" value="Genomic_DNA"/>
</dbReference>
<dbReference type="GO" id="GO:0016788">
    <property type="term" value="F:hydrolase activity, acting on ester bonds"/>
    <property type="evidence" value="ECO:0007669"/>
    <property type="project" value="InterPro"/>
</dbReference>
<protein>
    <submittedName>
        <fullName evidence="2">Endodeoxyribonuclease</fullName>
    </submittedName>
</protein>
<dbReference type="InterPro" id="IPR003647">
    <property type="entry name" value="Intron_nuc_1_rpt"/>
</dbReference>
<feature type="domain" description="HNH nuclease" evidence="1">
    <location>
        <begin position="49"/>
        <end position="97"/>
    </location>
</feature>
<dbReference type="InterPro" id="IPR036388">
    <property type="entry name" value="WH-like_DNA-bd_sf"/>
</dbReference>
<dbReference type="SMART" id="SM00497">
    <property type="entry name" value="IENR1"/>
    <property type="match status" value="1"/>
</dbReference>
<dbReference type="SUPFAM" id="SSF64496">
    <property type="entry name" value="DNA-binding domain of intron-encoded endonucleases"/>
    <property type="match status" value="1"/>
</dbReference>
<dbReference type="SUPFAM" id="SSF54060">
    <property type="entry name" value="His-Me finger endonucleases"/>
    <property type="match status" value="1"/>
</dbReference>
<dbReference type="SMART" id="SM00507">
    <property type="entry name" value="HNHc"/>
    <property type="match status" value="1"/>
</dbReference>
<dbReference type="InterPro" id="IPR044925">
    <property type="entry name" value="His-Me_finger_sf"/>
</dbReference>
<name>Q37970_9CAUD</name>
<dbReference type="Gene3D" id="3.90.75.20">
    <property type="match status" value="1"/>
</dbReference>
<dbReference type="Pfam" id="PF07463">
    <property type="entry name" value="NUMOD4"/>
    <property type="match status" value="1"/>
</dbReference>